<evidence type="ECO:0000256" key="1">
    <source>
        <dbReference type="ARBA" id="ARBA00022448"/>
    </source>
</evidence>
<dbReference type="InterPro" id="IPR003439">
    <property type="entry name" value="ABC_transporter-like_ATP-bd"/>
</dbReference>
<dbReference type="PROSITE" id="PS50893">
    <property type="entry name" value="ABC_TRANSPORTER_2"/>
    <property type="match status" value="1"/>
</dbReference>
<dbReference type="Gene3D" id="3.40.50.300">
    <property type="entry name" value="P-loop containing nucleotide triphosphate hydrolases"/>
    <property type="match status" value="1"/>
</dbReference>
<dbReference type="Proteomes" id="UP001275315">
    <property type="component" value="Unassembled WGS sequence"/>
</dbReference>
<dbReference type="InterPro" id="IPR003593">
    <property type="entry name" value="AAA+_ATPase"/>
</dbReference>
<keyword evidence="1" id="KW-0813">Transport</keyword>
<evidence type="ECO:0000313" key="6">
    <source>
        <dbReference type="Proteomes" id="UP001275315"/>
    </source>
</evidence>
<dbReference type="InterPro" id="IPR017871">
    <property type="entry name" value="ABC_transporter-like_CS"/>
</dbReference>
<keyword evidence="6" id="KW-1185">Reference proteome</keyword>
<dbReference type="SMART" id="SM00382">
    <property type="entry name" value="AAA"/>
    <property type="match status" value="1"/>
</dbReference>
<gene>
    <name evidence="5" type="ORF">RWD45_09505</name>
</gene>
<feature type="domain" description="ABC transporter" evidence="4">
    <location>
        <begin position="2"/>
        <end position="202"/>
    </location>
</feature>
<name>A0ABU5CTJ7_9BACI</name>
<dbReference type="InterPro" id="IPR027417">
    <property type="entry name" value="P-loop_NTPase"/>
</dbReference>
<dbReference type="PROSITE" id="PS00211">
    <property type="entry name" value="ABC_TRANSPORTER_1"/>
    <property type="match status" value="1"/>
</dbReference>
<evidence type="ECO:0000256" key="2">
    <source>
        <dbReference type="ARBA" id="ARBA00022741"/>
    </source>
</evidence>
<dbReference type="RefSeq" id="WP_320379454.1">
    <property type="nucleotide sequence ID" value="NZ_JAWDIQ010000001.1"/>
</dbReference>
<dbReference type="Pfam" id="PF00005">
    <property type="entry name" value="ABC_tran"/>
    <property type="match status" value="1"/>
</dbReference>
<evidence type="ECO:0000313" key="5">
    <source>
        <dbReference type="EMBL" id="MDY0408743.1"/>
    </source>
</evidence>
<dbReference type="SUPFAM" id="SSF52540">
    <property type="entry name" value="P-loop containing nucleoside triphosphate hydrolases"/>
    <property type="match status" value="1"/>
</dbReference>
<dbReference type="InterPro" id="IPR051782">
    <property type="entry name" value="ABC_Transporter_VariousFunc"/>
</dbReference>
<evidence type="ECO:0000256" key="3">
    <source>
        <dbReference type="ARBA" id="ARBA00022840"/>
    </source>
</evidence>
<accession>A0ABU5CTJ7</accession>
<keyword evidence="3 5" id="KW-0067">ATP-binding</keyword>
<dbReference type="PANTHER" id="PTHR42939:SF1">
    <property type="entry name" value="ABC TRANSPORTER ATP-BINDING PROTEIN ALBC-RELATED"/>
    <property type="match status" value="1"/>
</dbReference>
<dbReference type="PANTHER" id="PTHR42939">
    <property type="entry name" value="ABC TRANSPORTER ATP-BINDING PROTEIN ALBC-RELATED"/>
    <property type="match status" value="1"/>
</dbReference>
<organism evidence="5 6">
    <name type="scientific">Paracerasibacillus soli</name>
    <dbReference type="NCBI Taxonomy" id="480284"/>
    <lineage>
        <taxon>Bacteria</taxon>
        <taxon>Bacillati</taxon>
        <taxon>Bacillota</taxon>
        <taxon>Bacilli</taxon>
        <taxon>Bacillales</taxon>
        <taxon>Bacillaceae</taxon>
        <taxon>Paracerasibacillus</taxon>
    </lineage>
</organism>
<comment type="caution">
    <text evidence="5">The sequence shown here is derived from an EMBL/GenBank/DDBJ whole genome shotgun (WGS) entry which is preliminary data.</text>
</comment>
<sequence length="202" mass="23042">MIQIDNVSKRYSLRKALDNCTVTINKGKIIGIIGENGSGKTTLVKILAGLMKPSKGVVRIDEKLVNRHIGERVAFLSDREYFYDYFSIEQVIHFYGTQFPDFNREKAIEMLSLMKIDQTRKISHLSKGNKTRIKIIVTLAREVPYIIVDEPFSGLDPLVRKTIINGMLQFVDLDKQTLIMTTHELAEVEAILDEVLLMKQGK</sequence>
<protein>
    <submittedName>
        <fullName evidence="5">ATP-binding cassette domain-containing protein</fullName>
    </submittedName>
</protein>
<evidence type="ECO:0000259" key="4">
    <source>
        <dbReference type="PROSITE" id="PS50893"/>
    </source>
</evidence>
<reference evidence="5 6" key="1">
    <citation type="submission" date="2023-10" db="EMBL/GenBank/DDBJ databases">
        <title>Virgibacillus soli CC-YMP-6 genome.</title>
        <authorList>
            <person name="Miliotis G."/>
            <person name="Sengupta P."/>
            <person name="Hameed A."/>
            <person name="Chuvochina M."/>
            <person name="Mcdonagh F."/>
            <person name="Simpson A.C."/>
            <person name="Singh N.K."/>
            <person name="Rekha P.D."/>
            <person name="Raman K."/>
            <person name="Hugenholtz P."/>
            <person name="Venkateswaran K."/>
        </authorList>
    </citation>
    <scope>NUCLEOTIDE SEQUENCE [LARGE SCALE GENOMIC DNA]</scope>
    <source>
        <strain evidence="5 6">CC-YMP-6</strain>
    </source>
</reference>
<dbReference type="EMBL" id="JAWDIQ010000001">
    <property type="protein sequence ID" value="MDY0408743.1"/>
    <property type="molecule type" value="Genomic_DNA"/>
</dbReference>
<keyword evidence="2" id="KW-0547">Nucleotide-binding</keyword>
<dbReference type="GO" id="GO:0005524">
    <property type="term" value="F:ATP binding"/>
    <property type="evidence" value="ECO:0007669"/>
    <property type="project" value="UniProtKB-KW"/>
</dbReference>
<proteinExistence type="predicted"/>